<sequence>MSYLSTDEAAQQLGVTPRRVVQLLNQHALDGHRVQRDWLVSASSVRQRQALTAARGRPMTSQTARSLIDALDRDARLPARRADLVRNRDAELLSSAIAHSVVIDTYMTRDPESASERLHLTGESALDRITSLPGEALIGTVREVHGYLQSTSLEELIDDAMLVRSDEGTVHIYRFRDDEFPWAEIPATLIAVDAARSMNSRVRAAGLEALDRKRTRWLARHTR</sequence>
<dbReference type="RefSeq" id="WP_147038115.1">
    <property type="nucleotide sequence ID" value="NZ_BJUW01000002.1"/>
</dbReference>
<evidence type="ECO:0000313" key="2">
    <source>
        <dbReference type="EMBL" id="GEK85477.1"/>
    </source>
</evidence>
<gene>
    <name evidence="2" type="ORF">MAE01_06530</name>
</gene>
<proteinExistence type="predicted"/>
<name>A0A511AHK6_9MICO</name>
<feature type="domain" description="Helix-turn-helix" evidence="1">
    <location>
        <begin position="3"/>
        <end position="47"/>
    </location>
</feature>
<organism evidence="2 3">
    <name type="scientific">Microbacterium aerolatum</name>
    <dbReference type="NCBI Taxonomy" id="153731"/>
    <lineage>
        <taxon>Bacteria</taxon>
        <taxon>Bacillati</taxon>
        <taxon>Actinomycetota</taxon>
        <taxon>Actinomycetes</taxon>
        <taxon>Micrococcales</taxon>
        <taxon>Microbacteriaceae</taxon>
        <taxon>Microbacterium</taxon>
    </lineage>
</organism>
<keyword evidence="3" id="KW-1185">Reference proteome</keyword>
<accession>A0A511AHK6</accession>
<evidence type="ECO:0000313" key="3">
    <source>
        <dbReference type="Proteomes" id="UP000321225"/>
    </source>
</evidence>
<dbReference type="Proteomes" id="UP000321225">
    <property type="component" value="Unassembled WGS sequence"/>
</dbReference>
<comment type="caution">
    <text evidence="2">The sequence shown here is derived from an EMBL/GenBank/DDBJ whole genome shotgun (WGS) entry which is preliminary data.</text>
</comment>
<dbReference type="OrthoDB" id="5062390at2"/>
<dbReference type="EMBL" id="BJUW01000002">
    <property type="protein sequence ID" value="GEK85477.1"/>
    <property type="molecule type" value="Genomic_DNA"/>
</dbReference>
<evidence type="ECO:0000259" key="1">
    <source>
        <dbReference type="Pfam" id="PF12728"/>
    </source>
</evidence>
<reference evidence="2 3" key="1">
    <citation type="submission" date="2019-07" db="EMBL/GenBank/DDBJ databases">
        <title>Whole genome shotgun sequence of Microbacterium aerolatum NBRC 103071.</title>
        <authorList>
            <person name="Hosoyama A."/>
            <person name="Uohara A."/>
            <person name="Ohji S."/>
            <person name="Ichikawa N."/>
        </authorList>
    </citation>
    <scope>NUCLEOTIDE SEQUENCE [LARGE SCALE GENOMIC DNA]</scope>
    <source>
        <strain evidence="2 3">NBRC 103071</strain>
    </source>
</reference>
<protein>
    <recommendedName>
        <fullName evidence="1">Helix-turn-helix domain-containing protein</fullName>
    </recommendedName>
</protein>
<dbReference type="Pfam" id="PF12728">
    <property type="entry name" value="HTH_17"/>
    <property type="match status" value="1"/>
</dbReference>
<dbReference type="AlphaFoldDB" id="A0A511AHK6"/>
<dbReference type="InterPro" id="IPR041657">
    <property type="entry name" value="HTH_17"/>
</dbReference>